<proteinExistence type="predicted"/>
<protein>
    <submittedName>
        <fullName evidence="3">Membrane protein</fullName>
    </submittedName>
</protein>
<dbReference type="EMBL" id="AP022569">
    <property type="protein sequence ID" value="BBX45357.1"/>
    <property type="molecule type" value="Genomic_DNA"/>
</dbReference>
<dbReference type="Proteomes" id="UP000465866">
    <property type="component" value="Chromosome"/>
</dbReference>
<feature type="domain" description="DUF732" evidence="2">
    <location>
        <begin position="32"/>
        <end position="100"/>
    </location>
</feature>
<feature type="chain" id="PRO_5029494583" evidence="1">
    <location>
        <begin position="26"/>
        <end position="118"/>
    </location>
</feature>
<reference evidence="3 4" key="1">
    <citation type="journal article" date="2019" name="Emerg. Microbes Infect.">
        <title>Comprehensive subspecies identification of 175 nontuberculous mycobacteria species based on 7547 genomic profiles.</title>
        <authorList>
            <person name="Matsumoto Y."/>
            <person name="Kinjo T."/>
            <person name="Motooka D."/>
            <person name="Nabeya D."/>
            <person name="Jung N."/>
            <person name="Uechi K."/>
            <person name="Horii T."/>
            <person name="Iida T."/>
            <person name="Fujita J."/>
            <person name="Nakamura S."/>
        </authorList>
    </citation>
    <scope>NUCLEOTIDE SEQUENCE [LARGE SCALE GENOMIC DNA]</scope>
    <source>
        <strain evidence="3 4">JCM 12404</strain>
    </source>
</reference>
<gene>
    <name evidence="3" type="ORF">MCOO_13720</name>
</gene>
<keyword evidence="1" id="KW-0732">Signal</keyword>
<evidence type="ECO:0000256" key="1">
    <source>
        <dbReference type="SAM" id="SignalP"/>
    </source>
</evidence>
<accession>A0A7I7KU63</accession>
<dbReference type="RefSeq" id="WP_163775657.1">
    <property type="nucleotide sequence ID" value="NZ_AP022569.1"/>
</dbReference>
<dbReference type="AlphaFoldDB" id="A0A7I7KU63"/>
<dbReference type="InterPro" id="IPR007969">
    <property type="entry name" value="DUF732"/>
</dbReference>
<keyword evidence="4" id="KW-1185">Reference proteome</keyword>
<evidence type="ECO:0000313" key="3">
    <source>
        <dbReference type="EMBL" id="BBX45357.1"/>
    </source>
</evidence>
<organism evidence="3 4">
    <name type="scientific">Mycobacterium cookii</name>
    <dbReference type="NCBI Taxonomy" id="1775"/>
    <lineage>
        <taxon>Bacteria</taxon>
        <taxon>Bacillati</taxon>
        <taxon>Actinomycetota</taxon>
        <taxon>Actinomycetes</taxon>
        <taxon>Mycobacteriales</taxon>
        <taxon>Mycobacteriaceae</taxon>
        <taxon>Mycobacterium</taxon>
    </lineage>
</organism>
<evidence type="ECO:0000313" key="4">
    <source>
        <dbReference type="Proteomes" id="UP000465866"/>
    </source>
</evidence>
<name>A0A7I7KU63_9MYCO</name>
<evidence type="ECO:0000259" key="2">
    <source>
        <dbReference type="Pfam" id="PF05305"/>
    </source>
</evidence>
<feature type="signal peptide" evidence="1">
    <location>
        <begin position="1"/>
        <end position="25"/>
    </location>
</feature>
<dbReference type="KEGG" id="mcoo:MCOO_13720"/>
<sequence>MKRGIWLAPLIVAVLLGGPAPAAHAVPAPDIEFIYDTTVRKQYSFANTADAISYAHGICGKITGGISYAQVIGDVKRDVQPNDEYSANYLISNAVNIYCPAQLWQLRNSAGSYVPPPQ</sequence>
<dbReference type="Pfam" id="PF05305">
    <property type="entry name" value="DUF732"/>
    <property type="match status" value="1"/>
</dbReference>